<dbReference type="STRING" id="28442.SAMN05443574_1307"/>
<dbReference type="Proteomes" id="UP000182573">
    <property type="component" value="Unassembled WGS sequence"/>
</dbReference>
<evidence type="ECO:0000313" key="4">
    <source>
        <dbReference type="EMBL" id="SDX32684.1"/>
    </source>
</evidence>
<evidence type="ECO:0000256" key="1">
    <source>
        <dbReference type="ARBA" id="ARBA00022679"/>
    </source>
</evidence>
<dbReference type="InterPro" id="IPR001296">
    <property type="entry name" value="Glyco_trans_1"/>
</dbReference>
<reference evidence="4 5" key="1">
    <citation type="submission" date="2016-10" db="EMBL/GenBank/DDBJ databases">
        <authorList>
            <person name="de Groot N.N."/>
        </authorList>
    </citation>
    <scope>NUCLEOTIDE SEQUENCE [LARGE SCALE GENOMIC DNA]</scope>
    <source>
        <strain evidence="4 5">DSM 3756</strain>
    </source>
</reference>
<evidence type="ECO:0000259" key="2">
    <source>
        <dbReference type="Pfam" id="PF00534"/>
    </source>
</evidence>
<dbReference type="CDD" id="cd03801">
    <property type="entry name" value="GT4_PimA-like"/>
    <property type="match status" value="1"/>
</dbReference>
<dbReference type="InterPro" id="IPR028098">
    <property type="entry name" value="Glyco_trans_4-like_N"/>
</dbReference>
<gene>
    <name evidence="4" type="ORF">SAMN05443574_1307</name>
</gene>
<keyword evidence="1 4" id="KW-0808">Transferase</keyword>
<sequence length="347" mass="39360">MNLLVITREYPPHILGGISHHLYNLYTRLSNLGHNITILAGKCKEARTVTDYSHPETIDIEWIPYSTLTAHHLHFPILVWNRLKKWDISKFDIALTHTEIPFSLDIPVVAKYHDAKQEERKYLRQGRSWVISLLDYIVNPTRRVVDQYSLKNADKIIFNSKLTRSHWDKHYGVDVDSKIIYNGVDTDIFYPREIEMGQDFFLFVGTGERKGLPAIKRFARESNQTVYVIGSSDVSGKNIKSVGKIDQERLAEYYSAAKATIHPAEFEAFGNVILESLACGTPVIVSPSCGAAEIISDSCGYVTNEIEGAVTNIENIDSEDCIRVAREYTWNTVAVRTESVIEEAYNG</sequence>
<feature type="domain" description="Glycosyltransferase subfamily 4-like N-terminal" evidence="3">
    <location>
        <begin position="16"/>
        <end position="187"/>
    </location>
</feature>
<dbReference type="PANTHER" id="PTHR46401">
    <property type="entry name" value="GLYCOSYLTRANSFERASE WBBK-RELATED"/>
    <property type="match status" value="1"/>
</dbReference>
<evidence type="ECO:0000313" key="5">
    <source>
        <dbReference type="Proteomes" id="UP000182573"/>
    </source>
</evidence>
<accession>A0A1H3AU71</accession>
<feature type="domain" description="Glycosyl transferase family 1" evidence="2">
    <location>
        <begin position="237"/>
        <end position="301"/>
    </location>
</feature>
<evidence type="ECO:0000259" key="3">
    <source>
        <dbReference type="Pfam" id="PF13439"/>
    </source>
</evidence>
<dbReference type="EMBL" id="FNOF01000030">
    <property type="protein sequence ID" value="SDX32684.1"/>
    <property type="molecule type" value="Genomic_DNA"/>
</dbReference>
<organism evidence="4 5">
    <name type="scientific">Haloarcula vallismortis</name>
    <name type="common">Halobacterium vallismortis</name>
    <dbReference type="NCBI Taxonomy" id="28442"/>
    <lineage>
        <taxon>Archaea</taxon>
        <taxon>Methanobacteriati</taxon>
        <taxon>Methanobacteriota</taxon>
        <taxon>Stenosarchaea group</taxon>
        <taxon>Halobacteria</taxon>
        <taxon>Halobacteriales</taxon>
        <taxon>Haloarculaceae</taxon>
        <taxon>Haloarcula</taxon>
    </lineage>
</organism>
<dbReference type="Gene3D" id="3.40.50.2000">
    <property type="entry name" value="Glycogen Phosphorylase B"/>
    <property type="match status" value="2"/>
</dbReference>
<dbReference type="RefSeq" id="WP_004516125.1">
    <property type="nucleotide sequence ID" value="NZ_FNOF01000030.1"/>
</dbReference>
<name>A0A1H3AU71_HALVA</name>
<dbReference type="PANTHER" id="PTHR46401:SF2">
    <property type="entry name" value="GLYCOSYLTRANSFERASE WBBK-RELATED"/>
    <property type="match status" value="1"/>
</dbReference>
<dbReference type="Pfam" id="PF00534">
    <property type="entry name" value="Glycos_transf_1"/>
    <property type="match status" value="1"/>
</dbReference>
<dbReference type="Pfam" id="PF13439">
    <property type="entry name" value="Glyco_transf_4"/>
    <property type="match status" value="1"/>
</dbReference>
<dbReference type="AlphaFoldDB" id="A0A1H3AU71"/>
<protein>
    <submittedName>
        <fullName evidence="4">Glycosyltransferase involved in cell wall bisynthesis</fullName>
    </submittedName>
</protein>
<proteinExistence type="predicted"/>
<dbReference type="SUPFAM" id="SSF53756">
    <property type="entry name" value="UDP-Glycosyltransferase/glycogen phosphorylase"/>
    <property type="match status" value="1"/>
</dbReference>
<dbReference type="GO" id="GO:0016757">
    <property type="term" value="F:glycosyltransferase activity"/>
    <property type="evidence" value="ECO:0007669"/>
    <property type="project" value="InterPro"/>
</dbReference>